<dbReference type="FunFam" id="2.40.10.10:FF:000060">
    <property type="entry name" value="Acrosin"/>
    <property type="match status" value="1"/>
</dbReference>
<dbReference type="Ensembl" id="ENSSCAT00000020007.1">
    <property type="protein sequence ID" value="ENSSCAP00000017876.1"/>
    <property type="gene ID" value="ENSSCAG00000012967.1"/>
</dbReference>
<dbReference type="SUPFAM" id="SSF50494">
    <property type="entry name" value="Trypsin-like serine proteases"/>
    <property type="match status" value="1"/>
</dbReference>
<dbReference type="InterPro" id="IPR043504">
    <property type="entry name" value="Peptidase_S1_PA_chymotrypsin"/>
</dbReference>
<keyword evidence="3" id="KW-0720">Serine protease</keyword>
<dbReference type="Gene3D" id="2.40.10.10">
    <property type="entry name" value="Trypsin-like serine proteases"/>
    <property type="match status" value="1"/>
</dbReference>
<keyword evidence="8" id="KW-1185">Reference proteome</keyword>
<evidence type="ECO:0000256" key="5">
    <source>
        <dbReference type="SAM" id="MobiDB-lite"/>
    </source>
</evidence>
<dbReference type="InterPro" id="IPR001314">
    <property type="entry name" value="Peptidase_S1A"/>
</dbReference>
<dbReference type="GeneTree" id="ENSGT00940000162777"/>
<keyword evidence="1" id="KW-0645">Protease</keyword>
<dbReference type="PANTHER" id="PTHR24252:SF8">
    <property type="entry name" value="ACROSIN"/>
    <property type="match status" value="1"/>
</dbReference>
<feature type="region of interest" description="Disordered" evidence="5">
    <location>
        <begin position="238"/>
        <end position="259"/>
    </location>
</feature>
<evidence type="ECO:0000256" key="4">
    <source>
        <dbReference type="ARBA" id="ARBA00023157"/>
    </source>
</evidence>
<protein>
    <recommendedName>
        <fullName evidence="6">Peptidase S1 domain-containing protein</fullName>
    </recommendedName>
</protein>
<dbReference type="SMART" id="SM00020">
    <property type="entry name" value="Tryp_SPc"/>
    <property type="match status" value="1"/>
</dbReference>
<reference evidence="7" key="1">
    <citation type="submission" date="2025-08" db="UniProtKB">
        <authorList>
            <consortium name="Ensembl"/>
        </authorList>
    </citation>
    <scope>IDENTIFICATION</scope>
</reference>
<keyword evidence="2" id="KW-0378">Hydrolase</keyword>
<evidence type="ECO:0000256" key="1">
    <source>
        <dbReference type="ARBA" id="ARBA00022670"/>
    </source>
</evidence>
<sequence>MGSTLGTTRVVGGSDVMPGTGSWAGIASIRMFWNPPVSVHVCGGTLVNSQWLLTAAHCFINATNEWAIVFGATSLGQSGPDVEVRRIKRLIMHEKYVPDVEYNDVAMVELDKPVRCRSTIQTACLPAPSVNLAGLKDCYIAGWGDRIVKCDSLEAKVQFVPNQLCNSSEWLGGYIYDFHVCAGQGGVGTCQVGASGWHLLANWYHQLGSRLCQTQTAFSLQRHSVLLQLDLENNGKEASTKYSSTNTSSNLHRSPPGDSFKANATLSIST</sequence>
<proteinExistence type="predicted"/>
<dbReference type="PANTHER" id="PTHR24252">
    <property type="entry name" value="ACROSIN-RELATED"/>
    <property type="match status" value="1"/>
</dbReference>
<reference evidence="7" key="2">
    <citation type="submission" date="2025-09" db="UniProtKB">
        <authorList>
            <consortium name="Ensembl"/>
        </authorList>
    </citation>
    <scope>IDENTIFICATION</scope>
</reference>
<evidence type="ECO:0000256" key="2">
    <source>
        <dbReference type="ARBA" id="ARBA00022801"/>
    </source>
</evidence>
<dbReference type="InterPro" id="IPR001254">
    <property type="entry name" value="Trypsin_dom"/>
</dbReference>
<dbReference type="InterPro" id="IPR009003">
    <property type="entry name" value="Peptidase_S1_PA"/>
</dbReference>
<evidence type="ECO:0000313" key="8">
    <source>
        <dbReference type="Proteomes" id="UP000694409"/>
    </source>
</evidence>
<dbReference type="PROSITE" id="PS00134">
    <property type="entry name" value="TRYPSIN_HIS"/>
    <property type="match status" value="1"/>
</dbReference>
<keyword evidence="4" id="KW-1015">Disulfide bond</keyword>
<dbReference type="PROSITE" id="PS50240">
    <property type="entry name" value="TRYPSIN_DOM"/>
    <property type="match status" value="1"/>
</dbReference>
<dbReference type="InterPro" id="IPR018114">
    <property type="entry name" value="TRYPSIN_HIS"/>
</dbReference>
<dbReference type="GO" id="GO:0006508">
    <property type="term" value="P:proteolysis"/>
    <property type="evidence" value="ECO:0007669"/>
    <property type="project" value="UniProtKB-KW"/>
</dbReference>
<dbReference type="Pfam" id="PF00089">
    <property type="entry name" value="Trypsin"/>
    <property type="match status" value="1"/>
</dbReference>
<name>A0A8C9NGT0_SERCA</name>
<dbReference type="GO" id="GO:0004252">
    <property type="term" value="F:serine-type endopeptidase activity"/>
    <property type="evidence" value="ECO:0007669"/>
    <property type="project" value="InterPro"/>
</dbReference>
<organism evidence="7 8">
    <name type="scientific">Serinus canaria</name>
    <name type="common">Island canary</name>
    <name type="synonym">Fringilla canaria</name>
    <dbReference type="NCBI Taxonomy" id="9135"/>
    <lineage>
        <taxon>Eukaryota</taxon>
        <taxon>Metazoa</taxon>
        <taxon>Chordata</taxon>
        <taxon>Craniata</taxon>
        <taxon>Vertebrata</taxon>
        <taxon>Euteleostomi</taxon>
        <taxon>Archelosauria</taxon>
        <taxon>Archosauria</taxon>
        <taxon>Dinosauria</taxon>
        <taxon>Saurischia</taxon>
        <taxon>Theropoda</taxon>
        <taxon>Coelurosauria</taxon>
        <taxon>Aves</taxon>
        <taxon>Neognathae</taxon>
        <taxon>Neoaves</taxon>
        <taxon>Telluraves</taxon>
        <taxon>Australaves</taxon>
        <taxon>Passeriformes</taxon>
        <taxon>Passeroidea</taxon>
        <taxon>Fringillidae</taxon>
        <taxon>Carduelinae</taxon>
        <taxon>Serinus</taxon>
    </lineage>
</organism>
<dbReference type="CDD" id="cd00190">
    <property type="entry name" value="Tryp_SPc"/>
    <property type="match status" value="1"/>
</dbReference>
<feature type="domain" description="Peptidase S1" evidence="6">
    <location>
        <begin position="10"/>
        <end position="200"/>
    </location>
</feature>
<evidence type="ECO:0000256" key="3">
    <source>
        <dbReference type="ARBA" id="ARBA00022825"/>
    </source>
</evidence>
<dbReference type="PRINTS" id="PR00722">
    <property type="entry name" value="CHYMOTRYPSIN"/>
</dbReference>
<dbReference type="Proteomes" id="UP000694409">
    <property type="component" value="Unassembled WGS sequence"/>
</dbReference>
<accession>A0A8C9NGT0</accession>
<dbReference type="GO" id="GO:0007340">
    <property type="term" value="P:acrosome reaction"/>
    <property type="evidence" value="ECO:0007669"/>
    <property type="project" value="TreeGrafter"/>
</dbReference>
<dbReference type="AlphaFoldDB" id="A0A8C9NGT0"/>
<evidence type="ECO:0000313" key="7">
    <source>
        <dbReference type="Ensembl" id="ENSSCAP00000017876.1"/>
    </source>
</evidence>
<evidence type="ECO:0000259" key="6">
    <source>
        <dbReference type="PROSITE" id="PS50240"/>
    </source>
</evidence>